<reference evidence="2 3" key="1">
    <citation type="journal article" date="2023" name="Sci. Data">
        <title>Genome assembly of the Korean intertidal mud-creeper Batillaria attramentaria.</title>
        <authorList>
            <person name="Patra A.K."/>
            <person name="Ho P.T."/>
            <person name="Jun S."/>
            <person name="Lee S.J."/>
            <person name="Kim Y."/>
            <person name="Won Y.J."/>
        </authorList>
    </citation>
    <scope>NUCLEOTIDE SEQUENCE [LARGE SCALE GENOMIC DNA]</scope>
    <source>
        <strain evidence="2">Wonlab-2016</strain>
    </source>
</reference>
<gene>
    <name evidence="2" type="ORF">BaRGS_00037837</name>
</gene>
<dbReference type="Proteomes" id="UP001519460">
    <property type="component" value="Unassembled WGS sequence"/>
</dbReference>
<dbReference type="AlphaFoldDB" id="A0ABD0J7L6"/>
<accession>A0ABD0J7L6</accession>
<comment type="caution">
    <text evidence="2">The sequence shown here is derived from an EMBL/GenBank/DDBJ whole genome shotgun (WGS) entry which is preliminary data.</text>
</comment>
<dbReference type="EMBL" id="JACVVK020000583">
    <property type="protein sequence ID" value="KAK7464598.1"/>
    <property type="molecule type" value="Genomic_DNA"/>
</dbReference>
<name>A0ABD0J7L6_9CAEN</name>
<protein>
    <submittedName>
        <fullName evidence="2">Uncharacterized protein</fullName>
    </submittedName>
</protein>
<proteinExistence type="predicted"/>
<keyword evidence="3" id="KW-1185">Reference proteome</keyword>
<sequence>MIEKVRKPAATDVTLPSSSNSELAGEGWRSGCVGESNPYSVTCEAVKPSHDGRLFVSVKVALPLSPEFTKEAAGVKTLL</sequence>
<feature type="region of interest" description="Disordered" evidence="1">
    <location>
        <begin position="1"/>
        <end position="28"/>
    </location>
</feature>
<evidence type="ECO:0000313" key="3">
    <source>
        <dbReference type="Proteomes" id="UP001519460"/>
    </source>
</evidence>
<evidence type="ECO:0000256" key="1">
    <source>
        <dbReference type="SAM" id="MobiDB-lite"/>
    </source>
</evidence>
<organism evidence="2 3">
    <name type="scientific">Batillaria attramentaria</name>
    <dbReference type="NCBI Taxonomy" id="370345"/>
    <lineage>
        <taxon>Eukaryota</taxon>
        <taxon>Metazoa</taxon>
        <taxon>Spiralia</taxon>
        <taxon>Lophotrochozoa</taxon>
        <taxon>Mollusca</taxon>
        <taxon>Gastropoda</taxon>
        <taxon>Caenogastropoda</taxon>
        <taxon>Sorbeoconcha</taxon>
        <taxon>Cerithioidea</taxon>
        <taxon>Batillariidae</taxon>
        <taxon>Batillaria</taxon>
    </lineage>
</organism>
<evidence type="ECO:0000313" key="2">
    <source>
        <dbReference type="EMBL" id="KAK7464598.1"/>
    </source>
</evidence>